<organism evidence="1">
    <name type="scientific">Picea glauca</name>
    <name type="common">White spruce</name>
    <name type="synonym">Pinus glauca</name>
    <dbReference type="NCBI Taxonomy" id="3330"/>
    <lineage>
        <taxon>Eukaryota</taxon>
        <taxon>Viridiplantae</taxon>
        <taxon>Streptophyta</taxon>
        <taxon>Embryophyta</taxon>
        <taxon>Tracheophyta</taxon>
        <taxon>Spermatophyta</taxon>
        <taxon>Pinopsida</taxon>
        <taxon>Pinidae</taxon>
        <taxon>Conifers I</taxon>
        <taxon>Pinales</taxon>
        <taxon>Pinaceae</taxon>
        <taxon>Picea</taxon>
    </lineage>
</organism>
<name>A0A117NFY4_PICGL</name>
<comment type="caution">
    <text evidence="1">The sequence shown here is derived from an EMBL/GenBank/DDBJ whole genome shotgun (WGS) entry which is preliminary data.</text>
</comment>
<evidence type="ECO:0000313" key="1">
    <source>
        <dbReference type="EMBL" id="KUM45933.1"/>
    </source>
</evidence>
<gene>
    <name evidence="1" type="ORF">ABT39_MTgene2036</name>
</gene>
<keyword evidence="1" id="KW-0496">Mitochondrion</keyword>
<accession>A0A117NFY4</accession>
<proteinExistence type="predicted"/>
<sequence length="35" mass="4221">MEPNKWMLPLHALLIRAHMLAEMLEQALQRFLDME</sequence>
<dbReference type="AlphaFoldDB" id="A0A117NFY4"/>
<geneLocation type="mitochondrion" evidence="1"/>
<dbReference type="EMBL" id="LKAM01000014">
    <property type="protein sequence ID" value="KUM45933.1"/>
    <property type="molecule type" value="Genomic_DNA"/>
</dbReference>
<reference evidence="1" key="1">
    <citation type="journal article" date="2015" name="Genome Biol. Evol.">
        <title>Organellar Genomes of White Spruce (Picea glauca): Assembly and Annotation.</title>
        <authorList>
            <person name="Jackman S.D."/>
            <person name="Warren R.L."/>
            <person name="Gibb E.A."/>
            <person name="Vandervalk B.P."/>
            <person name="Mohamadi H."/>
            <person name="Chu J."/>
            <person name="Raymond A."/>
            <person name="Pleasance S."/>
            <person name="Coope R."/>
            <person name="Wildung M.R."/>
            <person name="Ritland C.E."/>
            <person name="Bousquet J."/>
            <person name="Jones S.J."/>
            <person name="Bohlmann J."/>
            <person name="Birol I."/>
        </authorList>
    </citation>
    <scope>NUCLEOTIDE SEQUENCE [LARGE SCALE GENOMIC DNA]</scope>
    <source>
        <tissue evidence="1">Flushing bud</tissue>
    </source>
</reference>
<protein>
    <submittedName>
        <fullName evidence="1">Uncharacterized protein</fullName>
    </submittedName>
</protein>